<reference evidence="1 2" key="1">
    <citation type="journal article" date="2015" name="Nature">
        <title>rRNA introns, odd ribosomes, and small enigmatic genomes across a large radiation of phyla.</title>
        <authorList>
            <person name="Brown C.T."/>
            <person name="Hug L.A."/>
            <person name="Thomas B.C."/>
            <person name="Sharon I."/>
            <person name="Castelle C.J."/>
            <person name="Singh A."/>
            <person name="Wilkins M.J."/>
            <person name="Williams K.H."/>
            <person name="Banfield J.F."/>
        </authorList>
    </citation>
    <scope>NUCLEOTIDE SEQUENCE [LARGE SCALE GENOMIC DNA]</scope>
</reference>
<evidence type="ECO:0000313" key="2">
    <source>
        <dbReference type="Proteomes" id="UP000034683"/>
    </source>
</evidence>
<comment type="caution">
    <text evidence="1">The sequence shown here is derived from an EMBL/GenBank/DDBJ whole genome shotgun (WGS) entry which is preliminary data.</text>
</comment>
<dbReference type="Proteomes" id="UP000034683">
    <property type="component" value="Unassembled WGS sequence"/>
</dbReference>
<gene>
    <name evidence="1" type="ORF">UR92_C0004G0006</name>
</gene>
<name>A0A0G0DI58_9BACT</name>
<sequence>MPSEKLSKNPIEKGQKKESILKMEDFYKEINILIAKRKKEEINGMYELLFIKNVEDLTETDAFMWRKVNSPEINSITQNDLEAYRQDVKNSNNISRKEFQALIVQKITILWLDRQTKERYSQGHK</sequence>
<protein>
    <submittedName>
        <fullName evidence="1">Uncharacterized protein</fullName>
    </submittedName>
</protein>
<evidence type="ECO:0000313" key="1">
    <source>
        <dbReference type="EMBL" id="KKP88466.1"/>
    </source>
</evidence>
<accession>A0A0G0DI58</accession>
<dbReference type="AlphaFoldDB" id="A0A0G0DI58"/>
<proteinExistence type="predicted"/>
<organism evidence="1 2">
    <name type="scientific">Candidatus Nomurabacteria bacterium GW2011_GWA2_35_80</name>
    <dbReference type="NCBI Taxonomy" id="1618733"/>
    <lineage>
        <taxon>Bacteria</taxon>
        <taxon>Candidatus Nomuraibacteriota</taxon>
    </lineage>
</organism>
<dbReference type="EMBL" id="LBRA01000004">
    <property type="protein sequence ID" value="KKP88466.1"/>
    <property type="molecule type" value="Genomic_DNA"/>
</dbReference>